<accession>A0A8D8UN47</accession>
<evidence type="ECO:0000313" key="2">
    <source>
        <dbReference type="EMBL" id="CAG6706856.1"/>
    </source>
</evidence>
<evidence type="ECO:0000256" key="1">
    <source>
        <dbReference type="SAM" id="MobiDB-lite"/>
    </source>
</evidence>
<feature type="region of interest" description="Disordered" evidence="1">
    <location>
        <begin position="1"/>
        <end position="44"/>
    </location>
</feature>
<reference evidence="2" key="1">
    <citation type="submission" date="2021-05" db="EMBL/GenBank/DDBJ databases">
        <authorList>
            <person name="Alioto T."/>
            <person name="Alioto T."/>
            <person name="Gomez Garrido J."/>
        </authorList>
    </citation>
    <scope>NUCLEOTIDE SEQUENCE</scope>
</reference>
<organism evidence="2">
    <name type="scientific">Cacopsylla melanoneura</name>
    <dbReference type="NCBI Taxonomy" id="428564"/>
    <lineage>
        <taxon>Eukaryota</taxon>
        <taxon>Metazoa</taxon>
        <taxon>Ecdysozoa</taxon>
        <taxon>Arthropoda</taxon>
        <taxon>Hexapoda</taxon>
        <taxon>Insecta</taxon>
        <taxon>Pterygota</taxon>
        <taxon>Neoptera</taxon>
        <taxon>Paraneoptera</taxon>
        <taxon>Hemiptera</taxon>
        <taxon>Sternorrhyncha</taxon>
        <taxon>Psylloidea</taxon>
        <taxon>Psyllidae</taxon>
        <taxon>Psyllinae</taxon>
        <taxon>Cacopsylla</taxon>
    </lineage>
</organism>
<dbReference type="AlphaFoldDB" id="A0A8D8UN47"/>
<name>A0A8D8UN47_9HEMI</name>
<sequence length="161" mass="18014">MKEFRHKVSANLDDDEDDEYDEDDDNGPFNSIGNSDQDDDYSSSGFDNISFDGVDVSGNTGHTTIFSNVGNRGPPVANGATTKYGYSNVMTHIPTVSQEYGRIVKLEKKASGINVTLLRKGGKVTTFHHKGTIRDVDVKNKQDGVYVKFTRNGKKWRFYYK</sequence>
<proteinExistence type="predicted"/>
<dbReference type="EMBL" id="HBUF01343593">
    <property type="protein sequence ID" value="CAG6706856.1"/>
    <property type="molecule type" value="Transcribed_RNA"/>
</dbReference>
<protein>
    <submittedName>
        <fullName evidence="2">Uncharacterized protein</fullName>
    </submittedName>
</protein>
<feature type="compositionally biased region" description="Acidic residues" evidence="1">
    <location>
        <begin position="12"/>
        <end position="26"/>
    </location>
</feature>